<reference evidence="3" key="1">
    <citation type="journal article" date="2013" name="Science">
        <title>The Amborella genome and the evolution of flowering plants.</title>
        <authorList>
            <consortium name="Amborella Genome Project"/>
        </authorList>
    </citation>
    <scope>NUCLEOTIDE SEQUENCE [LARGE SCALE GENOMIC DNA]</scope>
</reference>
<dbReference type="EMBL" id="KI392503">
    <property type="protein sequence ID" value="ERN15348.1"/>
    <property type="molecule type" value="Genomic_DNA"/>
</dbReference>
<proteinExistence type="predicted"/>
<dbReference type="HOGENOM" id="CLU_2018296_0_0_1"/>
<accession>U5D4R4</accession>
<dbReference type="Gramene" id="ERN15348">
    <property type="protein sequence ID" value="ERN15348"/>
    <property type="gene ID" value="AMTR_s00036p00141250"/>
</dbReference>
<evidence type="ECO:0000256" key="1">
    <source>
        <dbReference type="SAM" id="MobiDB-lite"/>
    </source>
</evidence>
<keyword evidence="3" id="KW-1185">Reference proteome</keyword>
<evidence type="ECO:0000313" key="2">
    <source>
        <dbReference type="EMBL" id="ERN15348.1"/>
    </source>
</evidence>
<dbReference type="Proteomes" id="UP000017836">
    <property type="component" value="Unassembled WGS sequence"/>
</dbReference>
<organism evidence="2 3">
    <name type="scientific">Amborella trichopoda</name>
    <dbReference type="NCBI Taxonomy" id="13333"/>
    <lineage>
        <taxon>Eukaryota</taxon>
        <taxon>Viridiplantae</taxon>
        <taxon>Streptophyta</taxon>
        <taxon>Embryophyta</taxon>
        <taxon>Tracheophyta</taxon>
        <taxon>Spermatophyta</taxon>
        <taxon>Magnoliopsida</taxon>
        <taxon>Amborellales</taxon>
        <taxon>Amborellaceae</taxon>
        <taxon>Amborella</taxon>
    </lineage>
</organism>
<dbReference type="AlphaFoldDB" id="U5D4R4"/>
<name>U5D4R4_AMBTC</name>
<protein>
    <submittedName>
        <fullName evidence="2">Uncharacterized protein</fullName>
    </submittedName>
</protein>
<evidence type="ECO:0000313" key="3">
    <source>
        <dbReference type="Proteomes" id="UP000017836"/>
    </source>
</evidence>
<feature type="region of interest" description="Disordered" evidence="1">
    <location>
        <begin position="94"/>
        <end position="123"/>
    </location>
</feature>
<gene>
    <name evidence="2" type="ORF">AMTR_s00036p00141250</name>
</gene>
<sequence length="123" mass="13114">MHRLLCKLCQVKHLIHLPSQTSFGQTSLSISYRSKSVLPLVIKTTTPVADDPIEPEIVQSSTLSPLSYGDFLCTITIEGNILDDGTGAISVAPDTEITAPEVPSSTISEVEPPSKPDVPLSEA</sequence>